<proteinExistence type="predicted"/>
<protein>
    <submittedName>
        <fullName evidence="1">Uncharacterized protein</fullName>
    </submittedName>
</protein>
<gene>
    <name evidence="1" type="ORF">DSO57_1030373</name>
</gene>
<reference evidence="1" key="1">
    <citation type="submission" date="2022-04" db="EMBL/GenBank/DDBJ databases">
        <title>Genome of the entomopathogenic fungus Entomophthora muscae.</title>
        <authorList>
            <person name="Elya C."/>
            <person name="Lovett B.R."/>
            <person name="Lee E."/>
            <person name="Macias A.M."/>
            <person name="Hajek A.E."/>
            <person name="De Bivort B.L."/>
            <person name="Kasson M.T."/>
            <person name="De Fine Licht H.H."/>
            <person name="Stajich J.E."/>
        </authorList>
    </citation>
    <scope>NUCLEOTIDE SEQUENCE</scope>
    <source>
        <strain evidence="1">Berkeley</strain>
    </source>
</reference>
<comment type="caution">
    <text evidence="1">The sequence shown here is derived from an EMBL/GenBank/DDBJ whole genome shotgun (WGS) entry which is preliminary data.</text>
</comment>
<accession>A0ACC2TC17</accession>
<keyword evidence="2" id="KW-1185">Reference proteome</keyword>
<dbReference type="Proteomes" id="UP001165960">
    <property type="component" value="Unassembled WGS sequence"/>
</dbReference>
<evidence type="ECO:0000313" key="2">
    <source>
        <dbReference type="Proteomes" id="UP001165960"/>
    </source>
</evidence>
<name>A0ACC2TC17_9FUNG</name>
<evidence type="ECO:0000313" key="1">
    <source>
        <dbReference type="EMBL" id="KAJ9072133.1"/>
    </source>
</evidence>
<dbReference type="EMBL" id="QTSX02003048">
    <property type="protein sequence ID" value="KAJ9072133.1"/>
    <property type="molecule type" value="Genomic_DNA"/>
</dbReference>
<organism evidence="1 2">
    <name type="scientific">Entomophthora muscae</name>
    <dbReference type="NCBI Taxonomy" id="34485"/>
    <lineage>
        <taxon>Eukaryota</taxon>
        <taxon>Fungi</taxon>
        <taxon>Fungi incertae sedis</taxon>
        <taxon>Zoopagomycota</taxon>
        <taxon>Entomophthoromycotina</taxon>
        <taxon>Entomophthoromycetes</taxon>
        <taxon>Entomophthorales</taxon>
        <taxon>Entomophthoraceae</taxon>
        <taxon>Entomophthora</taxon>
    </lineage>
</organism>
<sequence>MKDKQQHDMLTSTVLLPEEGRMKDKQHDMIISTVLLLEENHSNLLEQLLKEHAARKESELKFATKISKLETQASRAGSRSSGQGLPPLPVSSLERLKTSSPDFSTR</sequence>